<keyword evidence="2" id="KW-0808">Transferase</keyword>
<feature type="compositionally biased region" description="Polar residues" evidence="3">
    <location>
        <begin position="220"/>
        <end position="234"/>
    </location>
</feature>
<dbReference type="Pfam" id="PF00588">
    <property type="entry name" value="SpoU_methylase"/>
    <property type="match status" value="2"/>
</dbReference>
<dbReference type="InterPro" id="IPR051259">
    <property type="entry name" value="rRNA_Methyltransferase"/>
</dbReference>
<feature type="compositionally biased region" description="Low complexity" evidence="3">
    <location>
        <begin position="379"/>
        <end position="389"/>
    </location>
</feature>
<feature type="domain" description="tRNA/rRNA methyltransferase SpoU type" evidence="4">
    <location>
        <begin position="439"/>
        <end position="526"/>
    </location>
</feature>
<reference evidence="5 6" key="1">
    <citation type="journal article" date="2010" name="Science">
        <title>Genomic analysis of organismal complexity in the multicellular green alga Volvox carteri.</title>
        <authorList>
            <person name="Prochnik S.E."/>
            <person name="Umen J."/>
            <person name="Nedelcu A.M."/>
            <person name="Hallmann A."/>
            <person name="Miller S.M."/>
            <person name="Nishii I."/>
            <person name="Ferris P."/>
            <person name="Kuo A."/>
            <person name="Mitros T."/>
            <person name="Fritz-Laylin L.K."/>
            <person name="Hellsten U."/>
            <person name="Chapman J."/>
            <person name="Simakov O."/>
            <person name="Rensing S.A."/>
            <person name="Terry A."/>
            <person name="Pangilinan J."/>
            <person name="Kapitonov V."/>
            <person name="Jurka J."/>
            <person name="Salamov A."/>
            <person name="Shapiro H."/>
            <person name="Schmutz J."/>
            <person name="Grimwood J."/>
            <person name="Lindquist E."/>
            <person name="Lucas S."/>
            <person name="Grigoriev I.V."/>
            <person name="Schmitt R."/>
            <person name="Kirk D."/>
            <person name="Rokhsar D.S."/>
        </authorList>
    </citation>
    <scope>NUCLEOTIDE SEQUENCE [LARGE SCALE GENOMIC DNA]</scope>
    <source>
        <strain evidence="6">f. Nagariensis / Eve</strain>
    </source>
</reference>
<keyword evidence="6" id="KW-1185">Reference proteome</keyword>
<keyword evidence="1" id="KW-0489">Methyltransferase</keyword>
<name>D8UGY1_VOLCA</name>
<dbReference type="InParanoid" id="D8UGY1"/>
<dbReference type="KEGG" id="vcn:VOLCADRAFT_99057"/>
<dbReference type="RefSeq" id="XP_002957894.1">
    <property type="nucleotide sequence ID" value="XM_002957848.1"/>
</dbReference>
<dbReference type="EMBL" id="GL378402">
    <property type="protein sequence ID" value="EFJ41030.1"/>
    <property type="molecule type" value="Genomic_DNA"/>
</dbReference>
<proteinExistence type="predicted"/>
<evidence type="ECO:0000256" key="2">
    <source>
        <dbReference type="ARBA" id="ARBA00022679"/>
    </source>
</evidence>
<feature type="region of interest" description="Disordered" evidence="3">
    <location>
        <begin position="101"/>
        <end position="234"/>
    </location>
</feature>
<dbReference type="OrthoDB" id="270651at2759"/>
<dbReference type="GO" id="GO:0006396">
    <property type="term" value="P:RNA processing"/>
    <property type="evidence" value="ECO:0007669"/>
    <property type="project" value="InterPro"/>
</dbReference>
<dbReference type="InterPro" id="IPR001537">
    <property type="entry name" value="SpoU_MeTrfase"/>
</dbReference>
<dbReference type="GO" id="GO:0008173">
    <property type="term" value="F:RNA methyltransferase activity"/>
    <property type="evidence" value="ECO:0007669"/>
    <property type="project" value="InterPro"/>
</dbReference>
<accession>D8UGY1</accession>
<dbReference type="Gene3D" id="3.40.1280.10">
    <property type="match status" value="1"/>
</dbReference>
<dbReference type="PANTHER" id="PTHR43191:SF2">
    <property type="entry name" value="RRNA METHYLTRANSFERASE 3, MITOCHONDRIAL"/>
    <property type="match status" value="1"/>
</dbReference>
<evidence type="ECO:0000259" key="4">
    <source>
        <dbReference type="Pfam" id="PF00588"/>
    </source>
</evidence>
<evidence type="ECO:0000313" key="6">
    <source>
        <dbReference type="Proteomes" id="UP000001058"/>
    </source>
</evidence>
<sequence>MYYRNLQKVTVQVLQHFSAVVDSPRCAALLPITSLSCSHINLFALASQLVVVRKLLAQGGVAEGHALRLAQPRPSSSPFGAWRMWADFTAATGRCPALAAAGRSAPGGLPSRPSALRKVHETPQPVPRTSQAIHDAASGNNRSNKNALAAAAQPRHPPGTDTPRAPPQRPPPPQPSRGPPRPAGDFQSQQSFPYKKETRQPATRARYSDTASTDGREAYGSSTRTAVLPSSSQGPDLPEVHFISSASNNYVKHLVRLRSNVSYRREVRRGLLVGAELLQEVAGDSPSPLHVRVLLLPEGAPPLPPGTRVVADRVLEVSEAVMKKVGEWFGGGWGWVSGVMSAAGVEAIAEVDLPAEKTLRQLLQELRVLGGREKGRGRGPPIATATPTPTSTPPTPTAPVIAAGHESNNNNNNKNRLHMTTSTTNSTAKQATAPAAVRLLVLDAVQDPGNLGSLARSALAFGWDGLFLLPGCCDPFNDKALRSSRGALLRLPTVTGDLVELLEVAEEVGLVLLCADMEEEEEVEEEADVKGGEYGREEESGDLLTVLHQQGRDAAVSRIAGGYGSYGGCAEGVGAVGMEPGWRGLCRSRAAAEEEVPASQGAPWAGGVALVLGSEGGGLSADVRRVCAPISVPMEGAMESLNVGVAGGVLMFAISSGPPVLFRKLATRLEAGRHHGGGGGGSGSGGGVCGGDDSSGGASGA</sequence>
<evidence type="ECO:0000256" key="3">
    <source>
        <dbReference type="SAM" id="MobiDB-lite"/>
    </source>
</evidence>
<dbReference type="GO" id="GO:0032259">
    <property type="term" value="P:methylation"/>
    <property type="evidence" value="ECO:0007669"/>
    <property type="project" value="UniProtKB-KW"/>
</dbReference>
<dbReference type="GeneID" id="9623021"/>
<feature type="region of interest" description="Disordered" evidence="3">
    <location>
        <begin position="673"/>
        <end position="701"/>
    </location>
</feature>
<organism evidence="6">
    <name type="scientific">Volvox carteri f. nagariensis</name>
    <dbReference type="NCBI Taxonomy" id="3068"/>
    <lineage>
        <taxon>Eukaryota</taxon>
        <taxon>Viridiplantae</taxon>
        <taxon>Chlorophyta</taxon>
        <taxon>core chlorophytes</taxon>
        <taxon>Chlorophyceae</taxon>
        <taxon>CS clade</taxon>
        <taxon>Chlamydomonadales</taxon>
        <taxon>Volvocaceae</taxon>
        <taxon>Volvox</taxon>
    </lineage>
</organism>
<dbReference type="Proteomes" id="UP000001058">
    <property type="component" value="Unassembled WGS sequence"/>
</dbReference>
<dbReference type="STRING" id="3068.D8UGY1"/>
<gene>
    <name evidence="5" type="ORF">VOLCADRAFT_99057</name>
</gene>
<dbReference type="CDD" id="cd18095">
    <property type="entry name" value="SpoU-like_rRNA-MTase"/>
    <property type="match status" value="1"/>
</dbReference>
<dbReference type="PANTHER" id="PTHR43191">
    <property type="entry name" value="RRNA METHYLTRANSFERASE 3"/>
    <property type="match status" value="1"/>
</dbReference>
<feature type="domain" description="tRNA/rRNA methyltransferase SpoU type" evidence="4">
    <location>
        <begin position="601"/>
        <end position="652"/>
    </location>
</feature>
<protein>
    <recommendedName>
        <fullName evidence="4">tRNA/rRNA methyltransferase SpoU type domain-containing protein</fullName>
    </recommendedName>
</protein>
<dbReference type="AlphaFoldDB" id="D8UGY1"/>
<dbReference type="InterPro" id="IPR029028">
    <property type="entry name" value="Alpha/beta_knot_MTases"/>
</dbReference>
<feature type="compositionally biased region" description="Polar residues" evidence="3">
    <location>
        <begin position="127"/>
        <end position="146"/>
    </location>
</feature>
<evidence type="ECO:0000313" key="5">
    <source>
        <dbReference type="EMBL" id="EFJ41030.1"/>
    </source>
</evidence>
<dbReference type="FunCoup" id="D8UGY1">
    <property type="interactions" value="481"/>
</dbReference>
<dbReference type="eggNOG" id="KOG2506">
    <property type="taxonomic scope" value="Eukaryota"/>
</dbReference>
<dbReference type="GO" id="GO:0003723">
    <property type="term" value="F:RNA binding"/>
    <property type="evidence" value="ECO:0007669"/>
    <property type="project" value="InterPro"/>
</dbReference>
<evidence type="ECO:0000256" key="1">
    <source>
        <dbReference type="ARBA" id="ARBA00022603"/>
    </source>
</evidence>
<feature type="region of interest" description="Disordered" evidence="3">
    <location>
        <begin position="370"/>
        <end position="396"/>
    </location>
</feature>
<feature type="compositionally biased region" description="Gly residues" evidence="3">
    <location>
        <begin position="677"/>
        <end position="701"/>
    </location>
</feature>
<feature type="compositionally biased region" description="Pro residues" evidence="3">
    <location>
        <begin position="164"/>
        <end position="182"/>
    </location>
</feature>
<dbReference type="SUPFAM" id="SSF75217">
    <property type="entry name" value="alpha/beta knot"/>
    <property type="match status" value="1"/>
</dbReference>
<dbReference type="InterPro" id="IPR029026">
    <property type="entry name" value="tRNA_m1G_MTases_N"/>
</dbReference>